<evidence type="ECO:0000313" key="2">
    <source>
        <dbReference type="EMBL" id="HDX33314.1"/>
    </source>
</evidence>
<dbReference type="EMBL" id="DSMG01000185">
    <property type="protein sequence ID" value="HDX33314.1"/>
    <property type="molecule type" value="Genomic_DNA"/>
</dbReference>
<evidence type="ECO:0000259" key="1">
    <source>
        <dbReference type="Pfam" id="PF12225"/>
    </source>
</evidence>
<comment type="caution">
    <text evidence="2">The sequence shown here is derived from an EMBL/GenBank/DDBJ whole genome shotgun (WGS) entry which is preliminary data.</text>
</comment>
<name>A0A7C1FKQ5_9CHLR</name>
<dbReference type="AlphaFoldDB" id="A0A7C1FKQ5"/>
<proteinExistence type="predicted"/>
<dbReference type="InterPro" id="IPR022026">
    <property type="entry name" value="DUF5981"/>
</dbReference>
<feature type="domain" description="Methylene-tetrahydrofolate reductase C-terminal-like" evidence="1">
    <location>
        <begin position="35"/>
        <end position="126"/>
    </location>
</feature>
<accession>A0A7C1FKQ5</accession>
<gene>
    <name evidence="2" type="ORF">ENQ20_17780</name>
</gene>
<dbReference type="Pfam" id="PF12225">
    <property type="entry name" value="DUF5981"/>
    <property type="match status" value="1"/>
</dbReference>
<reference evidence="2" key="1">
    <citation type="journal article" date="2020" name="mSystems">
        <title>Genome- and Community-Level Interaction Insights into Carbon Utilization and Element Cycling Functions of Hydrothermarchaeota in Hydrothermal Sediment.</title>
        <authorList>
            <person name="Zhou Z."/>
            <person name="Liu Y."/>
            <person name="Xu W."/>
            <person name="Pan J."/>
            <person name="Luo Z.H."/>
            <person name="Li M."/>
        </authorList>
    </citation>
    <scope>NUCLEOTIDE SEQUENCE [LARGE SCALE GENOMIC DNA]</scope>
    <source>
        <strain evidence="2">SpSt-289</strain>
    </source>
</reference>
<protein>
    <recommendedName>
        <fullName evidence="1">Methylene-tetrahydrofolate reductase C-terminal-like domain-containing protein</fullName>
    </recommendedName>
</protein>
<sequence length="169" mass="19253">MFSFNCPALLERAYQLAERTAWALHPWIARIGYRRVERVIKPVEDFAKERLFGCRHCGQCILHSTGMSCPMECPKNLRNGPCGGVRADGHCEVKPAMRCVWVVAYENSLQMPIYGHEMHQIQPPVNRQLEDTSAWINMLTGVDKRTPAGWIPIERIEEAQPPSESIKGH</sequence>
<organism evidence="2">
    <name type="scientific">Caldilinea aerophila</name>
    <dbReference type="NCBI Taxonomy" id="133453"/>
    <lineage>
        <taxon>Bacteria</taxon>
        <taxon>Bacillati</taxon>
        <taxon>Chloroflexota</taxon>
        <taxon>Caldilineae</taxon>
        <taxon>Caldilineales</taxon>
        <taxon>Caldilineaceae</taxon>
        <taxon>Caldilinea</taxon>
    </lineage>
</organism>